<evidence type="ECO:0000256" key="1">
    <source>
        <dbReference type="ARBA" id="ARBA00005641"/>
    </source>
</evidence>
<proteinExistence type="inferred from homology"/>
<dbReference type="GO" id="GO:0009251">
    <property type="term" value="P:glucan catabolic process"/>
    <property type="evidence" value="ECO:0007669"/>
    <property type="project" value="TreeGrafter"/>
</dbReference>
<evidence type="ECO:0000256" key="3">
    <source>
        <dbReference type="ARBA" id="ARBA00023180"/>
    </source>
</evidence>
<sequence>MSSTDKGTKFLYNNTLGGTWVGVPYNDTARPQGNQPALNERWDYSQNRILGVNLGGWLVIEPFISPGLFDPYTQDLDNNKQYPRDEWELSVRLGSALAKTLENHYDSFIQEEDFAQIASAGLNWVRIPVGWWMIETQGNEPFLAGVSWKYFFRAIVWARKYGLRINLDLHAVPGSQNGWNHSGKLGTTGFLAGAMGIANAQRTLNYVRTLAEFISQPEFKQVIPMFSILNEPDALLLSGKALVSWYLESYKLIRDIAGIGEGNGPFIVIHDAFQGVGAGGAGKNRWSGFMQGADRLGLDAHTYFAFAGQLGDVNATRPCNAWAARSNQTMEGFGLSLSGEWSLALNDCGLYVNNIGMGQRFEGTYPNAARPDPKYPRVGSCDPWVDHRKWTDVQKKGFADTAAASQDALINSFFWTWKIGNSSRQDFPPNPMWNYKLGLEAGYIRPDARSSTGQCATLSAESQVPLTTYEWSGTLASWQTGGTGAGQIVASQLDAIGPFPPATISGGAPNGQGSYNTRTLPQLAPSAPPIVLKPFPILLGSKSFPGPSGWFNSSDIKNSFYAPINGCQYLDPWAGVNAAPPAACNGIPSA</sequence>
<comment type="similarity">
    <text evidence="1">Belongs to the glycosyl hydrolase 5 (cellulase A) family.</text>
</comment>
<dbReference type="InterPro" id="IPR017853">
    <property type="entry name" value="GH"/>
</dbReference>
<comment type="catalytic activity">
    <reaction evidence="6">
        <text>Successive hydrolysis of beta-D-glucose units from the non-reducing ends of (1-&gt;3)-beta-D-glucans, releasing alpha-glucose.</text>
        <dbReference type="EC" id="3.2.1.58"/>
    </reaction>
</comment>
<dbReference type="GO" id="GO:0071555">
    <property type="term" value="P:cell wall organization"/>
    <property type="evidence" value="ECO:0007669"/>
    <property type="project" value="UniProtKB-KW"/>
</dbReference>
<organism evidence="8 9">
    <name type="scientific">Puccinia sorghi</name>
    <dbReference type="NCBI Taxonomy" id="27349"/>
    <lineage>
        <taxon>Eukaryota</taxon>
        <taxon>Fungi</taxon>
        <taxon>Dikarya</taxon>
        <taxon>Basidiomycota</taxon>
        <taxon>Pucciniomycotina</taxon>
        <taxon>Pucciniomycetes</taxon>
        <taxon>Pucciniales</taxon>
        <taxon>Pucciniaceae</taxon>
        <taxon>Puccinia</taxon>
    </lineage>
</organism>
<dbReference type="STRING" id="27349.A0A0L6UZE9"/>
<dbReference type="AlphaFoldDB" id="A0A0L6UZE9"/>
<dbReference type="VEuPathDB" id="FungiDB:VP01_3182g4"/>
<dbReference type="SUPFAM" id="SSF51445">
    <property type="entry name" value="(Trans)glycosidases"/>
    <property type="match status" value="1"/>
</dbReference>
<dbReference type="FunFam" id="3.20.20.80:FF:000033">
    <property type="entry name" value="Glucan 1,3-beta-glucosidase A"/>
    <property type="match status" value="1"/>
</dbReference>
<keyword evidence="5" id="KW-0961">Cell wall biogenesis/degradation</keyword>
<dbReference type="EMBL" id="LAVV01008149">
    <property type="protein sequence ID" value="KNZ53627.1"/>
    <property type="molecule type" value="Genomic_DNA"/>
</dbReference>
<dbReference type="Proteomes" id="UP000037035">
    <property type="component" value="Unassembled WGS sequence"/>
</dbReference>
<protein>
    <recommendedName>
        <fullName evidence="7">glucan 1,3-beta-glucosidase</fullName>
        <ecNumber evidence="7">3.2.1.58</ecNumber>
    </recommendedName>
</protein>
<evidence type="ECO:0000256" key="4">
    <source>
        <dbReference type="ARBA" id="ARBA00023295"/>
    </source>
</evidence>
<keyword evidence="4" id="KW-0326">Glycosidase</keyword>
<evidence type="ECO:0000313" key="9">
    <source>
        <dbReference type="Proteomes" id="UP000037035"/>
    </source>
</evidence>
<name>A0A0L6UZE9_9BASI</name>
<keyword evidence="3" id="KW-0325">Glycoprotein</keyword>
<keyword evidence="2" id="KW-0378">Hydrolase</keyword>
<dbReference type="EC" id="3.2.1.58" evidence="7"/>
<dbReference type="PANTHER" id="PTHR31297:SF34">
    <property type="entry name" value="GLUCAN 1,3-BETA-GLUCOSIDASE 2"/>
    <property type="match status" value="1"/>
</dbReference>
<dbReference type="InterPro" id="IPR050386">
    <property type="entry name" value="Glycosyl_hydrolase_5"/>
</dbReference>
<dbReference type="Gene3D" id="3.20.20.80">
    <property type="entry name" value="Glycosidases"/>
    <property type="match status" value="1"/>
</dbReference>
<gene>
    <name evidence="8" type="ORF">VP01_3182g4</name>
</gene>
<comment type="caution">
    <text evidence="8">The sequence shown here is derived from an EMBL/GenBank/DDBJ whole genome shotgun (WGS) entry which is preliminary data.</text>
</comment>
<dbReference type="GO" id="GO:0004338">
    <property type="term" value="F:glucan exo-1,3-beta-glucosidase activity"/>
    <property type="evidence" value="ECO:0007669"/>
    <property type="project" value="UniProtKB-EC"/>
</dbReference>
<evidence type="ECO:0000313" key="8">
    <source>
        <dbReference type="EMBL" id="KNZ53627.1"/>
    </source>
</evidence>
<dbReference type="GO" id="GO:0009986">
    <property type="term" value="C:cell surface"/>
    <property type="evidence" value="ECO:0007669"/>
    <property type="project" value="TreeGrafter"/>
</dbReference>
<keyword evidence="9" id="KW-1185">Reference proteome</keyword>
<evidence type="ECO:0000256" key="2">
    <source>
        <dbReference type="ARBA" id="ARBA00022801"/>
    </source>
</evidence>
<dbReference type="PANTHER" id="PTHR31297">
    <property type="entry name" value="GLUCAN ENDO-1,6-BETA-GLUCOSIDASE B"/>
    <property type="match status" value="1"/>
</dbReference>
<evidence type="ECO:0000256" key="5">
    <source>
        <dbReference type="ARBA" id="ARBA00023316"/>
    </source>
</evidence>
<dbReference type="OrthoDB" id="62120at2759"/>
<evidence type="ECO:0000256" key="7">
    <source>
        <dbReference type="ARBA" id="ARBA00038929"/>
    </source>
</evidence>
<reference evidence="8 9" key="1">
    <citation type="submission" date="2015-08" db="EMBL/GenBank/DDBJ databases">
        <title>Next Generation Sequencing and Analysis of the Genome of Puccinia sorghi L Schw, the Causal Agent of Maize Common Rust.</title>
        <authorList>
            <person name="Rochi L."/>
            <person name="Burguener G."/>
            <person name="Darino M."/>
            <person name="Turjanski A."/>
            <person name="Kreff E."/>
            <person name="Dieguez M.J."/>
            <person name="Sacco F."/>
        </authorList>
    </citation>
    <scope>NUCLEOTIDE SEQUENCE [LARGE SCALE GENOMIC DNA]</scope>
    <source>
        <strain evidence="8 9">RO10H11247</strain>
    </source>
</reference>
<evidence type="ECO:0000256" key="6">
    <source>
        <dbReference type="ARBA" id="ARBA00036824"/>
    </source>
</evidence>
<accession>A0A0L6UZE9</accession>
<dbReference type="GO" id="GO:0005576">
    <property type="term" value="C:extracellular region"/>
    <property type="evidence" value="ECO:0007669"/>
    <property type="project" value="TreeGrafter"/>
</dbReference>